<dbReference type="Pfam" id="PF15943">
    <property type="entry name" value="YdaS_toxin"/>
    <property type="match status" value="1"/>
</dbReference>
<sequence>MNETVRRVIDAAGGPTALARHLGIKIPSLYSWRRIPAERVNAVHAVTGIPREDLRPDLFAPGQYPVDSSRASKSLARREIAA</sequence>
<dbReference type="EMBL" id="JABEQF010000003">
    <property type="protein sequence ID" value="MBB2189185.1"/>
    <property type="molecule type" value="Genomic_DNA"/>
</dbReference>
<dbReference type="Gene3D" id="1.10.260.40">
    <property type="entry name" value="lambda repressor-like DNA-binding domains"/>
    <property type="match status" value="1"/>
</dbReference>
<evidence type="ECO:0000313" key="2">
    <source>
        <dbReference type="EMBL" id="MBB2189185.1"/>
    </source>
</evidence>
<dbReference type="RefSeq" id="WP_183118646.1">
    <property type="nucleotide sequence ID" value="NZ_JABEQF010000003.1"/>
</dbReference>
<evidence type="ECO:0000313" key="3">
    <source>
        <dbReference type="Proteomes" id="UP000555756"/>
    </source>
</evidence>
<protein>
    <recommendedName>
        <fullName evidence="4">CI repressor</fullName>
    </recommendedName>
</protein>
<dbReference type="GO" id="GO:0003677">
    <property type="term" value="F:DNA binding"/>
    <property type="evidence" value="ECO:0007669"/>
    <property type="project" value="InterPro"/>
</dbReference>
<gene>
    <name evidence="2" type="ORF">HLH34_04300</name>
</gene>
<evidence type="ECO:0000256" key="1">
    <source>
        <dbReference type="SAM" id="MobiDB-lite"/>
    </source>
</evidence>
<dbReference type="InterPro" id="IPR031856">
    <property type="entry name" value="YdaS_toxin-like"/>
</dbReference>
<evidence type="ECO:0008006" key="4">
    <source>
        <dbReference type="Google" id="ProtNLM"/>
    </source>
</evidence>
<comment type="caution">
    <text evidence="2">The sequence shown here is derived from an EMBL/GenBank/DDBJ whole genome shotgun (WGS) entry which is preliminary data.</text>
</comment>
<dbReference type="Proteomes" id="UP000555756">
    <property type="component" value="Unassembled WGS sequence"/>
</dbReference>
<accession>A0A7W4JR35</accession>
<feature type="region of interest" description="Disordered" evidence="1">
    <location>
        <begin position="60"/>
        <end position="82"/>
    </location>
</feature>
<dbReference type="AlphaFoldDB" id="A0A7W4JR35"/>
<dbReference type="InterPro" id="IPR010982">
    <property type="entry name" value="Lambda_DNA-bd_dom_sf"/>
</dbReference>
<keyword evidence="3" id="KW-1185">Reference proteome</keyword>
<reference evidence="2 3" key="1">
    <citation type="submission" date="2020-04" db="EMBL/GenBank/DDBJ databases">
        <title>Description of novel Gluconacetobacter.</title>
        <authorList>
            <person name="Sombolestani A."/>
        </authorList>
    </citation>
    <scope>NUCLEOTIDE SEQUENCE [LARGE SCALE GENOMIC DNA]</scope>
    <source>
        <strain evidence="2 3">LMG 21311</strain>
    </source>
</reference>
<dbReference type="SUPFAM" id="SSF47413">
    <property type="entry name" value="lambda repressor-like DNA-binding domains"/>
    <property type="match status" value="1"/>
</dbReference>
<proteinExistence type="predicted"/>
<organism evidence="2 3">
    <name type="scientific">Gluconacetobacter azotocaptans</name>
    <dbReference type="NCBI Taxonomy" id="142834"/>
    <lineage>
        <taxon>Bacteria</taxon>
        <taxon>Pseudomonadati</taxon>
        <taxon>Pseudomonadota</taxon>
        <taxon>Alphaproteobacteria</taxon>
        <taxon>Acetobacterales</taxon>
        <taxon>Acetobacteraceae</taxon>
        <taxon>Gluconacetobacter</taxon>
    </lineage>
</organism>
<name>A0A7W4JR35_9PROT</name>